<keyword evidence="8" id="KW-1185">Reference proteome</keyword>
<dbReference type="InterPro" id="IPR034686">
    <property type="entry name" value="Terpene_cyclase-like_2"/>
</dbReference>
<reference evidence="7 8" key="1">
    <citation type="submission" date="2019-02" db="EMBL/GenBank/DDBJ databases">
        <title>Genome sequencing of the rare red list fungi Antrodiella citrinella (Flaviporus citrinellus).</title>
        <authorList>
            <person name="Buettner E."/>
            <person name="Kellner H."/>
        </authorList>
    </citation>
    <scope>NUCLEOTIDE SEQUENCE [LARGE SCALE GENOMIC DNA]</scope>
    <source>
        <strain evidence="7 8">DSM 108506</strain>
    </source>
</reference>
<dbReference type="InterPro" id="IPR008949">
    <property type="entry name" value="Isoprenoid_synthase_dom_sf"/>
</dbReference>
<evidence type="ECO:0000256" key="5">
    <source>
        <dbReference type="ARBA" id="ARBA00023239"/>
    </source>
</evidence>
<dbReference type="EMBL" id="SGPM01000052">
    <property type="protein sequence ID" value="THH31282.1"/>
    <property type="molecule type" value="Genomic_DNA"/>
</dbReference>
<evidence type="ECO:0000313" key="8">
    <source>
        <dbReference type="Proteomes" id="UP000308730"/>
    </source>
</evidence>
<accession>A0A4S4MXV6</accession>
<dbReference type="GO" id="GO:0046872">
    <property type="term" value="F:metal ion binding"/>
    <property type="evidence" value="ECO:0007669"/>
    <property type="project" value="UniProtKB-KW"/>
</dbReference>
<sequence>MPTTSSLSFRLPDTLAAWPWPRRINPHYAEKAFNTCDFSLLACIAYPLARKGCDLINFLFVIDEYSDVADEKTAQAIADIVMDSLRNPLVPRPIGESIIGEITRQFWARATKDASLPAQRRFVVAFDAYLQSVVQQAADRSENRVRDVETYFKNRRENIGARPCFALLEFDMDLPDEVLEHPVVAGLTTHCIDMLILGNDMFSYDMEQAQGDAHNLVTVVMLHHHMTVQSAMDWIAELHEQLIHQFLDLLQSLPSWGHSIDDQVARYIDGLANWVRANDSWSFESQRYFGLDGLQIQDSRWVTLTSSRDTFPAAL</sequence>
<evidence type="ECO:0000313" key="7">
    <source>
        <dbReference type="EMBL" id="THH31282.1"/>
    </source>
</evidence>
<keyword evidence="4 6" id="KW-0460">Magnesium</keyword>
<dbReference type="OrthoDB" id="6486656at2759"/>
<dbReference type="PANTHER" id="PTHR35201:SF4">
    <property type="entry name" value="BETA-PINACENE SYNTHASE-RELATED"/>
    <property type="match status" value="1"/>
</dbReference>
<dbReference type="GO" id="GO:0008299">
    <property type="term" value="P:isoprenoid biosynthetic process"/>
    <property type="evidence" value="ECO:0007669"/>
    <property type="project" value="UniProtKB-ARBA"/>
</dbReference>
<dbReference type="EC" id="4.2.3.-" evidence="6"/>
<evidence type="ECO:0000256" key="1">
    <source>
        <dbReference type="ARBA" id="ARBA00001946"/>
    </source>
</evidence>
<dbReference type="SFLD" id="SFLDS00005">
    <property type="entry name" value="Isoprenoid_Synthase_Type_I"/>
    <property type="match status" value="1"/>
</dbReference>
<organism evidence="7 8">
    <name type="scientific">Antrodiella citrinella</name>
    <dbReference type="NCBI Taxonomy" id="2447956"/>
    <lineage>
        <taxon>Eukaryota</taxon>
        <taxon>Fungi</taxon>
        <taxon>Dikarya</taxon>
        <taxon>Basidiomycota</taxon>
        <taxon>Agaricomycotina</taxon>
        <taxon>Agaricomycetes</taxon>
        <taxon>Polyporales</taxon>
        <taxon>Steccherinaceae</taxon>
        <taxon>Antrodiella</taxon>
    </lineage>
</organism>
<dbReference type="AlphaFoldDB" id="A0A4S4MXV6"/>
<evidence type="ECO:0000256" key="2">
    <source>
        <dbReference type="ARBA" id="ARBA00006333"/>
    </source>
</evidence>
<protein>
    <recommendedName>
        <fullName evidence="6">Terpene synthase</fullName>
        <ecNumber evidence="6">4.2.3.-</ecNumber>
    </recommendedName>
</protein>
<dbReference type="PANTHER" id="PTHR35201">
    <property type="entry name" value="TERPENE SYNTHASE"/>
    <property type="match status" value="1"/>
</dbReference>
<keyword evidence="3 6" id="KW-0479">Metal-binding</keyword>
<evidence type="ECO:0000256" key="4">
    <source>
        <dbReference type="ARBA" id="ARBA00022842"/>
    </source>
</evidence>
<name>A0A4S4MXV6_9APHY</name>
<dbReference type="GO" id="GO:0010333">
    <property type="term" value="F:terpene synthase activity"/>
    <property type="evidence" value="ECO:0007669"/>
    <property type="project" value="InterPro"/>
</dbReference>
<evidence type="ECO:0000256" key="3">
    <source>
        <dbReference type="ARBA" id="ARBA00022723"/>
    </source>
</evidence>
<dbReference type="Proteomes" id="UP000308730">
    <property type="component" value="Unassembled WGS sequence"/>
</dbReference>
<comment type="caution">
    <text evidence="7">The sequence shown here is derived from an EMBL/GenBank/DDBJ whole genome shotgun (WGS) entry which is preliminary data.</text>
</comment>
<gene>
    <name evidence="7" type="ORF">EUX98_g2931</name>
</gene>
<evidence type="ECO:0000256" key="6">
    <source>
        <dbReference type="RuleBase" id="RU366034"/>
    </source>
</evidence>
<dbReference type="Pfam" id="PF19086">
    <property type="entry name" value="Terpene_syn_C_2"/>
    <property type="match status" value="1"/>
</dbReference>
<comment type="cofactor">
    <cofactor evidence="1 6">
        <name>Mg(2+)</name>
        <dbReference type="ChEBI" id="CHEBI:18420"/>
    </cofactor>
</comment>
<dbReference type="SFLD" id="SFLDG01020">
    <property type="entry name" value="Terpene_Cyclase_Like_2"/>
    <property type="match status" value="1"/>
</dbReference>
<proteinExistence type="inferred from homology"/>
<comment type="similarity">
    <text evidence="2 6">Belongs to the terpene synthase family.</text>
</comment>
<keyword evidence="5 6" id="KW-0456">Lyase</keyword>
<dbReference type="Gene3D" id="1.10.600.10">
    <property type="entry name" value="Farnesyl Diphosphate Synthase"/>
    <property type="match status" value="1"/>
</dbReference>
<dbReference type="SUPFAM" id="SSF48576">
    <property type="entry name" value="Terpenoid synthases"/>
    <property type="match status" value="1"/>
</dbReference>